<dbReference type="EMBL" id="BJWG01000015">
    <property type="protein sequence ID" value="GEL96151.1"/>
    <property type="molecule type" value="Genomic_DNA"/>
</dbReference>
<comment type="caution">
    <text evidence="1">The sequence shown here is derived from an EMBL/GenBank/DDBJ whole genome shotgun (WGS) entry which is preliminary data.</text>
</comment>
<sequence>MYDAVRGLASREYRDSKWRRVIDDSYEDFMSAIDELYDGTAVFPNPSTAVGSAIFANEIAPFLDMYTSVEAMLSDLGEGPWDYDVDVSRWHEVERTAGVVARLMARNGGLD</sequence>
<evidence type="ECO:0000313" key="1">
    <source>
        <dbReference type="EMBL" id="GEL96151.1"/>
    </source>
</evidence>
<reference evidence="1 2" key="1">
    <citation type="submission" date="2019-07" db="EMBL/GenBank/DDBJ databases">
        <title>Whole genome shotgun sequence of Cellulomonas composti NBRC 100758.</title>
        <authorList>
            <person name="Hosoyama A."/>
            <person name="Uohara A."/>
            <person name="Ohji S."/>
            <person name="Ichikawa N."/>
        </authorList>
    </citation>
    <scope>NUCLEOTIDE SEQUENCE [LARGE SCALE GENOMIC DNA]</scope>
    <source>
        <strain evidence="1 2">NBRC 100758</strain>
    </source>
</reference>
<protein>
    <submittedName>
        <fullName evidence="1">Uncharacterized protein</fullName>
    </submittedName>
</protein>
<dbReference type="AlphaFoldDB" id="A0A511JDT1"/>
<accession>A0A511JDT1</accession>
<keyword evidence="2" id="KW-1185">Reference proteome</keyword>
<dbReference type="Proteomes" id="UP000321720">
    <property type="component" value="Unassembled WGS sequence"/>
</dbReference>
<proteinExistence type="predicted"/>
<organism evidence="1 2">
    <name type="scientific">Cellulomonas composti</name>
    <dbReference type="NCBI Taxonomy" id="266130"/>
    <lineage>
        <taxon>Bacteria</taxon>
        <taxon>Bacillati</taxon>
        <taxon>Actinomycetota</taxon>
        <taxon>Actinomycetes</taxon>
        <taxon>Micrococcales</taxon>
        <taxon>Cellulomonadaceae</taxon>
        <taxon>Cellulomonas</taxon>
    </lineage>
</organism>
<gene>
    <name evidence="1" type="ORF">CCO02nite_28090</name>
</gene>
<evidence type="ECO:0000313" key="2">
    <source>
        <dbReference type="Proteomes" id="UP000321720"/>
    </source>
</evidence>
<name>A0A511JDT1_9CELL</name>